<keyword evidence="1" id="KW-0472">Membrane</keyword>
<keyword evidence="1" id="KW-1133">Transmembrane helix</keyword>
<dbReference type="Gene3D" id="6.10.340.10">
    <property type="match status" value="1"/>
</dbReference>
<dbReference type="AlphaFoldDB" id="A0A2S2CVF7"/>
<feature type="transmembrane region" description="Helical" evidence="1">
    <location>
        <begin position="265"/>
        <end position="285"/>
    </location>
</feature>
<dbReference type="KEGG" id="azz:DEW08_20560"/>
<dbReference type="SMART" id="SM00304">
    <property type="entry name" value="HAMP"/>
    <property type="match status" value="1"/>
</dbReference>
<name>A0A2S2CVF7_9PROT</name>
<keyword evidence="1" id="KW-0812">Transmembrane</keyword>
<evidence type="ECO:0000313" key="4">
    <source>
        <dbReference type="Proteomes" id="UP000245629"/>
    </source>
</evidence>
<organism evidence="3 4">
    <name type="scientific">Azospirillum thermophilum</name>
    <dbReference type="NCBI Taxonomy" id="2202148"/>
    <lineage>
        <taxon>Bacteria</taxon>
        <taxon>Pseudomonadati</taxon>
        <taxon>Pseudomonadota</taxon>
        <taxon>Alphaproteobacteria</taxon>
        <taxon>Rhodospirillales</taxon>
        <taxon>Azospirillaceae</taxon>
        <taxon>Azospirillum</taxon>
    </lineage>
</organism>
<dbReference type="Proteomes" id="UP000245629">
    <property type="component" value="Chromosome 3"/>
</dbReference>
<reference evidence="4" key="1">
    <citation type="submission" date="2018-05" db="EMBL/GenBank/DDBJ databases">
        <title>Azospirillum thermophila sp. nov., a novel isolated from hot spring.</title>
        <authorList>
            <person name="Zhao Z."/>
        </authorList>
    </citation>
    <scope>NUCLEOTIDE SEQUENCE [LARGE SCALE GENOMIC DNA]</scope>
    <source>
        <strain evidence="4">CFH 70021</strain>
    </source>
</reference>
<dbReference type="PROSITE" id="PS50885">
    <property type="entry name" value="HAMP"/>
    <property type="match status" value="1"/>
</dbReference>
<dbReference type="EMBL" id="CP029354">
    <property type="protein sequence ID" value="AWK88459.1"/>
    <property type="molecule type" value="Genomic_DNA"/>
</dbReference>
<dbReference type="InterPro" id="IPR003660">
    <property type="entry name" value="HAMP_dom"/>
</dbReference>
<evidence type="ECO:0000313" key="3">
    <source>
        <dbReference type="EMBL" id="AWK88459.1"/>
    </source>
</evidence>
<feature type="domain" description="HAMP" evidence="2">
    <location>
        <begin position="290"/>
        <end position="343"/>
    </location>
</feature>
<dbReference type="Gene3D" id="3.30.450.20">
    <property type="entry name" value="PAS domain"/>
    <property type="match status" value="2"/>
</dbReference>
<sequence length="377" mass="40245">MLFVILAMVPIAAMETYNQVSIRQIRVKEVRQQVLNLATLIDAAQDQIIQGAEQALGILRTLPIIRSGNFAACQTVLTQAKRGFPGYLQIQATDADGVIRCATDAASVGISIADRPHVRAALQSGDFTVGAYIRVRTTGEPALPFAIRYEGTDGRPGLVTAYLSLGWLSEFLRTRPLPNDAVVDIADGDGVLLARLPESPGLVGTRLPDHYIAMIRAAEAGTTELAGLDGVRRLFGYVPLASGAEGLFVAVGLDEEAVLAPVDEAAIRFAVLTAILAVAGLLLVWRDMQRQIAEPVAALVAATARWRRGDHSARAGLTGGSTEMIAVGQAFDALAEDLETEARIRKEAETALRLSEARLRSIVDTAVDAFVIINDRG</sequence>
<proteinExistence type="predicted"/>
<dbReference type="GO" id="GO:0007165">
    <property type="term" value="P:signal transduction"/>
    <property type="evidence" value="ECO:0007669"/>
    <property type="project" value="InterPro"/>
</dbReference>
<dbReference type="CDD" id="cd12914">
    <property type="entry name" value="PDC1_DGC_like"/>
    <property type="match status" value="1"/>
</dbReference>
<protein>
    <recommendedName>
        <fullName evidence="2">HAMP domain-containing protein</fullName>
    </recommendedName>
</protein>
<dbReference type="GO" id="GO:0016020">
    <property type="term" value="C:membrane"/>
    <property type="evidence" value="ECO:0007669"/>
    <property type="project" value="InterPro"/>
</dbReference>
<gene>
    <name evidence="3" type="ORF">DEW08_20560</name>
</gene>
<dbReference type="CDD" id="cd12915">
    <property type="entry name" value="PDC2_DGC_like"/>
    <property type="match status" value="1"/>
</dbReference>
<accession>A0A2S2CVF7</accession>
<evidence type="ECO:0000259" key="2">
    <source>
        <dbReference type="PROSITE" id="PS50885"/>
    </source>
</evidence>
<evidence type="ECO:0000256" key="1">
    <source>
        <dbReference type="SAM" id="Phobius"/>
    </source>
</evidence>
<keyword evidence="4" id="KW-1185">Reference proteome</keyword>